<dbReference type="Proteomes" id="UP000288805">
    <property type="component" value="Unassembled WGS sequence"/>
</dbReference>
<gene>
    <name evidence="2" type="ORF">CK203_042868</name>
</gene>
<protein>
    <recommendedName>
        <fullName evidence="1">DUF4283 domain-containing protein</fullName>
    </recommendedName>
</protein>
<sequence length="557" mass="61294">MGPDSVVKKLAYQQDFVRGWAKKRGWRSGPWAMEGGPWQCDQGVSRSGQVKLFVWVGQGGSSPIGLKVVRSMSTDEALIAEAARHPGSPLLFVSSFGIRATSLFGDGLGFEGYEVKAMPNDAAVSERTREEVLSLGLVPKEEVPLENWSSSNLAAFNNWLGMLIVCFNTMILAFLNRMKARKEIAETGLGMHARRSIGGHYAFLEQGSVGVGFSKRMEDFVQQAEKSWRFLGLVKSGGTFCFLQEGKSKKKPCQKRGDGLPDQPSDLGVLGKWAQFSWKLIGKLHLALLGGPFILFKFEGVSEAERVLHWGVNWFNSKRFFLEWWNLLATCLKKDRGKCKVWVRILGLPLHLWGKALFKRLGEACGRFVTVDEDTMERRNLQWARVLVGIRSEVEPPLSYSDWGAGEEGEVGSHAIERVEGGSSEKSLAPLHKVDRMGTTASPGPSGKTVEAVGLSNGPRLSLGLLEERGTKMLTLLARPMGLPQASPKPIFSLKEARKGGRGFSGWISRANEALLNEVIDFQGKSSSVLYSSLIKPSALGNGQLDEQAWIIPWGLL</sequence>
<dbReference type="InterPro" id="IPR025558">
    <property type="entry name" value="DUF4283"/>
</dbReference>
<name>A0A438HUI5_VITVI</name>
<dbReference type="PANTHER" id="PTHR34427:SF5">
    <property type="entry name" value="DUF4283 DOMAIN-CONTAINING PROTEIN"/>
    <property type="match status" value="1"/>
</dbReference>
<feature type="domain" description="DUF4283" evidence="1">
    <location>
        <begin position="265"/>
        <end position="327"/>
    </location>
</feature>
<dbReference type="PANTHER" id="PTHR34427">
    <property type="entry name" value="DUF4283 DOMAIN PROTEIN"/>
    <property type="match status" value="1"/>
</dbReference>
<evidence type="ECO:0000313" key="3">
    <source>
        <dbReference type="Proteomes" id="UP000288805"/>
    </source>
</evidence>
<dbReference type="EMBL" id="QGNW01000176">
    <property type="protein sequence ID" value="RVW88133.1"/>
    <property type="molecule type" value="Genomic_DNA"/>
</dbReference>
<evidence type="ECO:0000259" key="1">
    <source>
        <dbReference type="Pfam" id="PF14111"/>
    </source>
</evidence>
<accession>A0A438HUI5</accession>
<organism evidence="2 3">
    <name type="scientific">Vitis vinifera</name>
    <name type="common">Grape</name>
    <dbReference type="NCBI Taxonomy" id="29760"/>
    <lineage>
        <taxon>Eukaryota</taxon>
        <taxon>Viridiplantae</taxon>
        <taxon>Streptophyta</taxon>
        <taxon>Embryophyta</taxon>
        <taxon>Tracheophyta</taxon>
        <taxon>Spermatophyta</taxon>
        <taxon>Magnoliopsida</taxon>
        <taxon>eudicotyledons</taxon>
        <taxon>Gunneridae</taxon>
        <taxon>Pentapetalae</taxon>
        <taxon>rosids</taxon>
        <taxon>Vitales</taxon>
        <taxon>Vitaceae</taxon>
        <taxon>Viteae</taxon>
        <taxon>Vitis</taxon>
    </lineage>
</organism>
<dbReference type="AlphaFoldDB" id="A0A438HUI5"/>
<reference evidence="2 3" key="1">
    <citation type="journal article" date="2018" name="PLoS Genet.">
        <title>Population sequencing reveals clonal diversity and ancestral inbreeding in the grapevine cultivar Chardonnay.</title>
        <authorList>
            <person name="Roach M.J."/>
            <person name="Johnson D.L."/>
            <person name="Bohlmann J."/>
            <person name="van Vuuren H.J."/>
            <person name="Jones S.J."/>
            <person name="Pretorius I.S."/>
            <person name="Schmidt S.A."/>
            <person name="Borneman A.R."/>
        </authorList>
    </citation>
    <scope>NUCLEOTIDE SEQUENCE [LARGE SCALE GENOMIC DNA]</scope>
    <source>
        <strain evidence="3">cv. Chardonnay</strain>
        <tissue evidence="2">Leaf</tissue>
    </source>
</reference>
<dbReference type="Pfam" id="PF14111">
    <property type="entry name" value="DUF4283"/>
    <property type="match status" value="1"/>
</dbReference>
<evidence type="ECO:0000313" key="2">
    <source>
        <dbReference type="EMBL" id="RVW88133.1"/>
    </source>
</evidence>
<comment type="caution">
    <text evidence="2">The sequence shown here is derived from an EMBL/GenBank/DDBJ whole genome shotgun (WGS) entry which is preliminary data.</text>
</comment>
<proteinExistence type="predicted"/>